<accession>A0A8S5RKZ5</accession>
<name>A0A8S5RKZ5_9VIRU</name>
<proteinExistence type="predicted"/>
<protein>
    <submittedName>
        <fullName evidence="1">Tail sheath protein</fullName>
    </submittedName>
</protein>
<evidence type="ECO:0000313" key="1">
    <source>
        <dbReference type="EMBL" id="DAE31851.1"/>
    </source>
</evidence>
<reference evidence="1" key="1">
    <citation type="journal article" date="2021" name="Proc. Natl. Acad. Sci. U.S.A.">
        <title>A Catalog of Tens of Thousands of Viruses from Human Metagenomes Reveals Hidden Associations with Chronic Diseases.</title>
        <authorList>
            <person name="Tisza M.J."/>
            <person name="Buck C.B."/>
        </authorList>
    </citation>
    <scope>NUCLEOTIDE SEQUENCE</scope>
    <source>
        <strain evidence="1">CtEQ64</strain>
    </source>
</reference>
<dbReference type="EMBL" id="BK059112">
    <property type="protein sequence ID" value="DAE31851.1"/>
    <property type="molecule type" value="Genomic_DNA"/>
</dbReference>
<sequence length="1010" mass="112282">MAYSFKEEILRDLPGVFVEVNSVKKKLYDDSQFGTTDAVLCIGTAFDGPNGVPVPIYDPSYATYTYGDTYNRETKREVDLTATLADAYNAGCRTLYGFRIGGSEAQKDFKLRSDDTLRFRVKSRFPSNKAKQVYFTFDNTPGQETLTIYKPVSKATTYERYNAMIDNEEEMIKVEISLGLMGAGFTADTPISEVIRYINNFPRNNVVTLSIVNKKGQDVTLRKDSYELALGSIFPGTYFLGRKRSLVPCRTEVRTHVIKSKKSPKPFGSFTGKYFHTLRINTDVNAEYPIYSVSDKDLNEAFTTVGLKMYTHNDYLRTPGASALAFEEDDKDYEDTNMSNFQKYMKLGSGFAITATAFPRTNSTGQYLTPRVKESDVKDKQYVISIGEGAYSVLQNADMPYRVLGAQICADTVIGGRLPKPKDFLKAFPIDAVMVNTIAGGAPVVDTEMFKVTPVVDIKDTKHSPRAYKFSFAKVDNAAEITDENIYQNEVFTVIPSVANEAALDLDNKTYQAGQTFYFEDTKEVKSVTFDGKLQNAVSPHQKFKHFVTKDKIIEAEPATGNTVTFKEIASLADLQYDTAMNGLLTDADATTAAYYATTAAAAAATAANAKYVLLSVNDVLCVGKYDAGAITPIGEYDILTDKDSRDDKVVTYIENFDCINNRVIMSVTDFNYRTVAEFISDLKDNVNFTDNFKVELTDSGIVEKDALIEEVLEPVLVGGKVDLATLAKDRTIDYDYTMRIPYRTPDNFARQLAQHCLYTELKTAHTHGLIGVERISDYTLSGVEQKFQDLNNLNLSLELKRGNGRSVIDDDGTPVDIGRSISCTFFQNNVPVYNSTYAYVGNGAAAYAGMVSALPVEQSPTNQKIGISPLFELTASQLSNLTAKGIVTVKNTFTRGYVITDGCTMADPTDALSRLNSVRIIDAVERAIRRVCEPFIGKQNTVSVRNSIQTGLTSELNKLKGVLLYDYLFEIANDVTALQYTYIDINYTIMPFNEIRQINNYIQIRQPGT</sequence>
<organism evidence="1">
    <name type="scientific">virus sp. ctEQ64</name>
    <dbReference type="NCBI Taxonomy" id="2825809"/>
    <lineage>
        <taxon>Viruses</taxon>
    </lineage>
</organism>